<reference evidence="3 4" key="1">
    <citation type="submission" date="2020-08" db="EMBL/GenBank/DDBJ databases">
        <title>Genomic Encyclopedia of Type Strains, Phase IV (KMG-IV): sequencing the most valuable type-strain genomes for metagenomic binning, comparative biology and taxonomic classification.</title>
        <authorList>
            <person name="Goeker M."/>
        </authorList>
    </citation>
    <scope>NUCLEOTIDE SEQUENCE [LARGE SCALE GENOMIC DNA]</scope>
    <source>
        <strain evidence="3 4">DSM 103570</strain>
    </source>
</reference>
<feature type="chain" id="PRO_5031278821" evidence="2">
    <location>
        <begin position="25"/>
        <end position="348"/>
    </location>
</feature>
<dbReference type="Gene3D" id="3.40.190.170">
    <property type="entry name" value="Bacterial extracellular solute-binding protein, family 7"/>
    <property type="match status" value="1"/>
</dbReference>
<evidence type="ECO:0000313" key="4">
    <source>
        <dbReference type="Proteomes" id="UP000588647"/>
    </source>
</evidence>
<dbReference type="RefSeq" id="WP_246367594.1">
    <property type="nucleotide sequence ID" value="NZ_JAAAMM010000001.1"/>
</dbReference>
<keyword evidence="4" id="KW-1185">Reference proteome</keyword>
<dbReference type="NCBIfam" id="NF037995">
    <property type="entry name" value="TRAP_S1"/>
    <property type="match status" value="1"/>
</dbReference>
<accession>A0A7W6HBA0</accession>
<dbReference type="Proteomes" id="UP000588647">
    <property type="component" value="Unassembled WGS sequence"/>
</dbReference>
<dbReference type="InterPro" id="IPR018389">
    <property type="entry name" value="DctP_fam"/>
</dbReference>
<sequence length="348" mass="37723">MMNRMILCAGAVAAVALGIAEAGAQTPLRVAGNFSQNNKQVDVERAFFESLGTEAGVDLAVNYNPMDVVGVKAPDALRMLRGGSFDVMSVQIGMASRDDPFFEGVDLIGVSTDMDALRKAVDAYREAFDERLEEKFNAKVMTLWPFGPQVFYCNSPIETLDDLKGLKVRSFTPSMSAMLEHFGATPVTLQFSEVYPALQRGVVSCGVTSPTSGNTGNWPEVTSHFLPLSVSGSVQGHFINLDTWNGFTPEQQTALQTEFKALEDQLWDLAVSSNEDAVACNTGAESCANHKKFDMTLVEIQPDDQARVKEAAETVVLPIWRDTCNAVDPECSATWNETVGKAAGLTIE</sequence>
<keyword evidence="1 2" id="KW-0732">Signal</keyword>
<dbReference type="InterPro" id="IPR038404">
    <property type="entry name" value="TRAP_DctP_sf"/>
</dbReference>
<evidence type="ECO:0000313" key="3">
    <source>
        <dbReference type="EMBL" id="MBB4002050.1"/>
    </source>
</evidence>
<comment type="caution">
    <text evidence="3">The sequence shown here is derived from an EMBL/GenBank/DDBJ whole genome shotgun (WGS) entry which is preliminary data.</text>
</comment>
<dbReference type="Pfam" id="PF03480">
    <property type="entry name" value="DctP"/>
    <property type="match status" value="1"/>
</dbReference>
<protein>
    <submittedName>
        <fullName evidence="3">TRAP-type C4-dicarboxylate transport system substrate-binding protein</fullName>
    </submittedName>
</protein>
<gene>
    <name evidence="3" type="ORF">GGR03_001097</name>
</gene>
<evidence type="ECO:0000256" key="1">
    <source>
        <dbReference type="ARBA" id="ARBA00022729"/>
    </source>
</evidence>
<feature type="signal peptide" evidence="2">
    <location>
        <begin position="1"/>
        <end position="24"/>
    </location>
</feature>
<dbReference type="PANTHER" id="PTHR33376">
    <property type="match status" value="1"/>
</dbReference>
<name>A0A7W6HBA0_9HYPH</name>
<dbReference type="PANTHER" id="PTHR33376:SF4">
    <property type="entry name" value="SIALIC ACID-BINDING PERIPLASMIC PROTEIN SIAP"/>
    <property type="match status" value="1"/>
</dbReference>
<evidence type="ECO:0000256" key="2">
    <source>
        <dbReference type="SAM" id="SignalP"/>
    </source>
</evidence>
<dbReference type="SUPFAM" id="SSF53850">
    <property type="entry name" value="Periplasmic binding protein-like II"/>
    <property type="match status" value="1"/>
</dbReference>
<dbReference type="EMBL" id="JACIEM010000001">
    <property type="protein sequence ID" value="MBB4002050.1"/>
    <property type="molecule type" value="Genomic_DNA"/>
</dbReference>
<organism evidence="3 4">
    <name type="scientific">Aurantimonas endophytica</name>
    <dbReference type="NCBI Taxonomy" id="1522175"/>
    <lineage>
        <taxon>Bacteria</taxon>
        <taxon>Pseudomonadati</taxon>
        <taxon>Pseudomonadota</taxon>
        <taxon>Alphaproteobacteria</taxon>
        <taxon>Hyphomicrobiales</taxon>
        <taxon>Aurantimonadaceae</taxon>
        <taxon>Aurantimonas</taxon>
    </lineage>
</organism>
<proteinExistence type="predicted"/>
<dbReference type="GO" id="GO:0055085">
    <property type="term" value="P:transmembrane transport"/>
    <property type="evidence" value="ECO:0007669"/>
    <property type="project" value="InterPro"/>
</dbReference>
<dbReference type="CDD" id="cd13602">
    <property type="entry name" value="PBP2_TRAP_BpDctp6_7"/>
    <property type="match status" value="1"/>
</dbReference>
<dbReference type="AlphaFoldDB" id="A0A7W6HBA0"/>